<feature type="domain" description="Peptidase C39-like" evidence="1">
    <location>
        <begin position="63"/>
        <end position="187"/>
    </location>
</feature>
<dbReference type="AlphaFoldDB" id="A0A5B8JCK6"/>
<gene>
    <name evidence="2" type="ORF">FQU76_18520</name>
</gene>
<name>A0A5B8JCK6_9ACTN</name>
<proteinExistence type="predicted"/>
<dbReference type="EMBL" id="CP042266">
    <property type="protein sequence ID" value="QDY78154.1"/>
    <property type="molecule type" value="Genomic_DNA"/>
</dbReference>
<sequence length="235" mass="25073">MPLPCCAEPLPGAPRPVHDVPVVTQYASPEIVFAIAYEDHDPGDDPAWATSGAASQEEYRRWSRHLCGMACLRMSLLHRDGDSPALFDLLAGARHHGAYTEQDDGSIKGLIYGPFARYAQAAHGLAAAVHPQLTMGELTGLLDAGRLVMASVHKSIRTPAENPPHRGGHLVLVRGRTPEGDLVFNNPSGHTAATREATLPASRFADFFAGRGVALDLRPQPAPLHTPAGHTSPVI</sequence>
<evidence type="ECO:0000313" key="3">
    <source>
        <dbReference type="Proteomes" id="UP000320580"/>
    </source>
</evidence>
<organism evidence="2 3">
    <name type="scientific">Streptomyces qinzhouensis</name>
    <dbReference type="NCBI Taxonomy" id="2599401"/>
    <lineage>
        <taxon>Bacteria</taxon>
        <taxon>Bacillati</taxon>
        <taxon>Actinomycetota</taxon>
        <taxon>Actinomycetes</taxon>
        <taxon>Kitasatosporales</taxon>
        <taxon>Streptomycetaceae</taxon>
        <taxon>Streptomyces</taxon>
    </lineage>
</organism>
<dbReference type="Proteomes" id="UP000320580">
    <property type="component" value="Chromosome"/>
</dbReference>
<protein>
    <submittedName>
        <fullName evidence="2">Peptidase</fullName>
    </submittedName>
</protein>
<evidence type="ECO:0000313" key="2">
    <source>
        <dbReference type="EMBL" id="QDY78154.1"/>
    </source>
</evidence>
<dbReference type="Pfam" id="PF13529">
    <property type="entry name" value="Peptidase_C39_2"/>
    <property type="match status" value="1"/>
</dbReference>
<evidence type="ECO:0000259" key="1">
    <source>
        <dbReference type="Pfam" id="PF13529"/>
    </source>
</evidence>
<reference evidence="2 3" key="1">
    <citation type="submission" date="2019-07" db="EMBL/GenBank/DDBJ databases">
        <authorList>
            <person name="Zhu P."/>
        </authorList>
    </citation>
    <scope>NUCLEOTIDE SEQUENCE [LARGE SCALE GENOMIC DNA]</scope>
    <source>
        <strain evidence="2 3">SSL-25</strain>
    </source>
</reference>
<dbReference type="OrthoDB" id="2602488at2"/>
<dbReference type="InterPro" id="IPR039564">
    <property type="entry name" value="Peptidase_C39-like"/>
</dbReference>
<keyword evidence="3" id="KW-1185">Reference proteome</keyword>
<dbReference type="KEGG" id="sqz:FQU76_18520"/>
<accession>A0A5B8JCK6</accession>